<proteinExistence type="predicted"/>
<dbReference type="InterPro" id="IPR027417">
    <property type="entry name" value="P-loop_NTPase"/>
</dbReference>
<dbReference type="Pfam" id="PF05128">
    <property type="entry name" value="DUF697"/>
    <property type="match status" value="1"/>
</dbReference>
<accession>A0ABP6ZIM6</accession>
<comment type="subcellular location">
    <subcellularLocation>
        <location evidence="1">Membrane</location>
        <topology evidence="1">Multi-pass membrane protein</topology>
    </subcellularLocation>
</comment>
<dbReference type="InterPro" id="IPR021147">
    <property type="entry name" value="DUF697"/>
</dbReference>
<keyword evidence="4" id="KW-0472">Membrane</keyword>
<comment type="caution">
    <text evidence="6">The sequence shown here is derived from an EMBL/GenBank/DDBJ whole genome shotgun (WGS) entry which is preliminary data.</text>
</comment>
<feature type="domain" description="G" evidence="5">
    <location>
        <begin position="43"/>
        <end position="162"/>
    </location>
</feature>
<sequence>MLRTLERITDRQETRVAGANDWLKDSFRTEFDKQASALGRFNLAIFGKTGVGKSTLINAIFGEEVARTGIGEPVTRGSHLYLDRIGHLGIVDTQGVEIGKNSKEILTDLNEVIKNSRKLPQSEQIHVAWYCVRGMDRRFEDTEADFVRRLSELGLPVILVLTQVPRSPDGRFHPDAVMLAEQITARRLPIVGDRVFMTYAKPDEFHGQSAYGLSEVLDATFRVAPEGVHGALIAAQEIDLERKAKEAHRLIGIAVTSAGAAAATPIPFSDATLLVPIQLGMMARIAQLYKIKFDKAALMAIVSTTAATQIGRATFTGLLKMVPGAGTIVGGAIGAGVATTFTFAMGEAWLKVCQQVHAGKLGGIDGALDNDQLRDAFLDEFKKRLGRKPKDSVSTR</sequence>
<reference evidence="7" key="1">
    <citation type="journal article" date="2019" name="Int. J. Syst. Evol. Microbiol.">
        <title>The Global Catalogue of Microorganisms (GCM) 10K type strain sequencing project: providing services to taxonomists for standard genome sequencing and annotation.</title>
        <authorList>
            <consortium name="The Broad Institute Genomics Platform"/>
            <consortium name="The Broad Institute Genome Sequencing Center for Infectious Disease"/>
            <person name="Wu L."/>
            <person name="Ma J."/>
        </authorList>
    </citation>
    <scope>NUCLEOTIDE SEQUENCE [LARGE SCALE GENOMIC DNA]</scope>
    <source>
        <strain evidence="7">JCM 16929</strain>
    </source>
</reference>
<evidence type="ECO:0000259" key="5">
    <source>
        <dbReference type="Pfam" id="PF01926"/>
    </source>
</evidence>
<dbReference type="EMBL" id="BAABAB010000006">
    <property type="protein sequence ID" value="GAA3609870.1"/>
    <property type="molecule type" value="Genomic_DNA"/>
</dbReference>
<dbReference type="InterPro" id="IPR006073">
    <property type="entry name" value="GTP-bd"/>
</dbReference>
<keyword evidence="7" id="KW-1185">Reference proteome</keyword>
<organism evidence="6 7">
    <name type="scientific">Microlunatus ginsengisoli</name>
    <dbReference type="NCBI Taxonomy" id="363863"/>
    <lineage>
        <taxon>Bacteria</taxon>
        <taxon>Bacillati</taxon>
        <taxon>Actinomycetota</taxon>
        <taxon>Actinomycetes</taxon>
        <taxon>Propionibacteriales</taxon>
        <taxon>Propionibacteriaceae</taxon>
        <taxon>Microlunatus</taxon>
    </lineage>
</organism>
<protein>
    <submittedName>
        <fullName evidence="6">GTP-binding protein</fullName>
    </submittedName>
</protein>
<keyword evidence="2" id="KW-0812">Transmembrane</keyword>
<evidence type="ECO:0000256" key="2">
    <source>
        <dbReference type="ARBA" id="ARBA00022692"/>
    </source>
</evidence>
<evidence type="ECO:0000256" key="1">
    <source>
        <dbReference type="ARBA" id="ARBA00004141"/>
    </source>
</evidence>
<evidence type="ECO:0000256" key="3">
    <source>
        <dbReference type="ARBA" id="ARBA00022989"/>
    </source>
</evidence>
<evidence type="ECO:0000313" key="7">
    <source>
        <dbReference type="Proteomes" id="UP001501490"/>
    </source>
</evidence>
<evidence type="ECO:0000313" key="6">
    <source>
        <dbReference type="EMBL" id="GAA3609870.1"/>
    </source>
</evidence>
<name>A0ABP6ZIM6_9ACTN</name>
<keyword evidence="3" id="KW-1133">Transmembrane helix</keyword>
<dbReference type="Gene3D" id="3.40.50.300">
    <property type="entry name" value="P-loop containing nucleotide triphosphate hydrolases"/>
    <property type="match status" value="1"/>
</dbReference>
<gene>
    <name evidence="6" type="ORF">GCM10022236_09460</name>
</gene>
<dbReference type="Proteomes" id="UP001501490">
    <property type="component" value="Unassembled WGS sequence"/>
</dbReference>
<dbReference type="Pfam" id="PF01926">
    <property type="entry name" value="MMR_HSR1"/>
    <property type="match status" value="1"/>
</dbReference>
<dbReference type="CDD" id="cd00882">
    <property type="entry name" value="Ras_like_GTPase"/>
    <property type="match status" value="1"/>
</dbReference>
<evidence type="ECO:0000256" key="4">
    <source>
        <dbReference type="ARBA" id="ARBA00023136"/>
    </source>
</evidence>
<dbReference type="SUPFAM" id="SSF52540">
    <property type="entry name" value="P-loop containing nucleoside triphosphate hydrolases"/>
    <property type="match status" value="1"/>
</dbReference>